<dbReference type="InterPro" id="IPR010917">
    <property type="entry name" value="TonB_rcpt_CS"/>
</dbReference>
<evidence type="ECO:0000256" key="3">
    <source>
        <dbReference type="ARBA" id="ARBA00023237"/>
    </source>
</evidence>
<sequence length="75" mass="8975">MGFWMLNMWARARRSMQRQENIGQRTVSFSPIYTLYNLNQQAKIQLNIENLLNRKFYAGGAAKERSYMLSVKYMF</sequence>
<dbReference type="InterPro" id="IPR036942">
    <property type="entry name" value="Beta-barrel_TonB_sf"/>
</dbReference>
<organism evidence="4 5">
    <name type="scientific">Selenomonas flueggei ATCC 43531</name>
    <dbReference type="NCBI Taxonomy" id="638302"/>
    <lineage>
        <taxon>Bacteria</taxon>
        <taxon>Bacillati</taxon>
        <taxon>Bacillota</taxon>
        <taxon>Negativicutes</taxon>
        <taxon>Selenomonadales</taxon>
        <taxon>Selenomonadaceae</taxon>
        <taxon>Selenomonas</taxon>
    </lineage>
</organism>
<dbReference type="AlphaFoldDB" id="C4V3V9"/>
<evidence type="ECO:0000256" key="1">
    <source>
        <dbReference type="ARBA" id="ARBA00004442"/>
    </source>
</evidence>
<evidence type="ECO:0000256" key="2">
    <source>
        <dbReference type="ARBA" id="ARBA00023136"/>
    </source>
</evidence>
<dbReference type="PROSITE" id="PS01156">
    <property type="entry name" value="TONB_DEPENDENT_REC_2"/>
    <property type="match status" value="1"/>
</dbReference>
<dbReference type="Gene3D" id="2.40.170.20">
    <property type="entry name" value="TonB-dependent receptor, beta-barrel domain"/>
    <property type="match status" value="1"/>
</dbReference>
<proteinExistence type="predicted"/>
<dbReference type="STRING" id="638302.HMPREF0908_1203"/>
<keyword evidence="5" id="KW-1185">Reference proteome</keyword>
<dbReference type="Proteomes" id="UP000005309">
    <property type="component" value="Unassembled WGS sequence"/>
</dbReference>
<gene>
    <name evidence="4" type="ORF">HMPREF0908_1203</name>
</gene>
<name>C4V3V9_9FIRM</name>
<evidence type="ECO:0000313" key="4">
    <source>
        <dbReference type="EMBL" id="EEQ48479.1"/>
    </source>
</evidence>
<keyword evidence="2" id="KW-0472">Membrane</keyword>
<comment type="subcellular location">
    <subcellularLocation>
        <location evidence="1">Cell outer membrane</location>
    </subcellularLocation>
</comment>
<dbReference type="EMBL" id="ACLA01000019">
    <property type="protein sequence ID" value="EEQ48479.1"/>
    <property type="molecule type" value="Genomic_DNA"/>
</dbReference>
<accession>C4V3V9</accession>
<evidence type="ECO:0000313" key="5">
    <source>
        <dbReference type="Proteomes" id="UP000005309"/>
    </source>
</evidence>
<reference evidence="4 5" key="1">
    <citation type="submission" date="2009-04" db="EMBL/GenBank/DDBJ databases">
        <authorList>
            <person name="Qin X."/>
            <person name="Bachman B."/>
            <person name="Battles P."/>
            <person name="Bell A."/>
            <person name="Bess C."/>
            <person name="Bickham C."/>
            <person name="Chaboub L."/>
            <person name="Chen D."/>
            <person name="Coyle M."/>
            <person name="Deiros D.R."/>
            <person name="Dinh H."/>
            <person name="Forbes L."/>
            <person name="Fowler G."/>
            <person name="Francisco L."/>
            <person name="Fu Q."/>
            <person name="Gubbala S."/>
            <person name="Hale W."/>
            <person name="Han Y."/>
            <person name="Hemphill L."/>
            <person name="Highlander S.K."/>
            <person name="Hirani K."/>
            <person name="Hogues M."/>
            <person name="Jackson L."/>
            <person name="Jakkamsetti A."/>
            <person name="Javaid M."/>
            <person name="Jiang H."/>
            <person name="Korchina V."/>
            <person name="Kovar C."/>
            <person name="Lara F."/>
            <person name="Lee S."/>
            <person name="Mata R."/>
            <person name="Mathew T."/>
            <person name="Moen C."/>
            <person name="Morales K."/>
            <person name="Munidasa M."/>
            <person name="Nazareth L."/>
            <person name="Ngo R."/>
            <person name="Nguyen L."/>
            <person name="Okwuonu G."/>
            <person name="Ongeri F."/>
            <person name="Patil S."/>
            <person name="Petrosino J."/>
            <person name="Pham C."/>
            <person name="Pham P."/>
            <person name="Pu L.-L."/>
            <person name="Puazo M."/>
            <person name="Raj R."/>
            <person name="Reid J."/>
            <person name="Rouhana J."/>
            <person name="Saada N."/>
            <person name="Shang Y."/>
            <person name="Simmons D."/>
            <person name="Thornton R."/>
            <person name="Warren J."/>
            <person name="Weissenberger G."/>
            <person name="Zhang J."/>
            <person name="Zhang L."/>
            <person name="Zhou C."/>
            <person name="Zhu D."/>
            <person name="Muzny D."/>
            <person name="Worley K."/>
            <person name="Gibbs R."/>
        </authorList>
    </citation>
    <scope>NUCLEOTIDE SEQUENCE [LARGE SCALE GENOMIC DNA]</scope>
    <source>
        <strain evidence="4 5">ATCC 43531</strain>
    </source>
</reference>
<keyword evidence="3" id="KW-0998">Cell outer membrane</keyword>
<dbReference type="HOGENOM" id="CLU_2668974_0_0_9"/>
<dbReference type="GO" id="GO:0009279">
    <property type="term" value="C:cell outer membrane"/>
    <property type="evidence" value="ECO:0007669"/>
    <property type="project" value="UniProtKB-SubCell"/>
</dbReference>
<evidence type="ECO:0008006" key="6">
    <source>
        <dbReference type="Google" id="ProtNLM"/>
    </source>
</evidence>
<protein>
    <recommendedName>
        <fullName evidence="6">TonB-dependent receptor-like beta-barrel domain-containing protein</fullName>
    </recommendedName>
</protein>
<comment type="caution">
    <text evidence="4">The sequence shown here is derived from an EMBL/GenBank/DDBJ whole genome shotgun (WGS) entry which is preliminary data.</text>
</comment>